<keyword evidence="3" id="KW-1185">Reference proteome</keyword>
<accession>A0A4C1US56</accession>
<evidence type="ECO:0000259" key="1">
    <source>
        <dbReference type="Pfam" id="PF13358"/>
    </source>
</evidence>
<dbReference type="InterPro" id="IPR036397">
    <property type="entry name" value="RNaseH_sf"/>
</dbReference>
<protein>
    <submittedName>
        <fullName evidence="2">Histone-lysine N-methyltransferase SETMAR</fullName>
    </submittedName>
</protein>
<evidence type="ECO:0000313" key="2">
    <source>
        <dbReference type="EMBL" id="GBP29050.1"/>
    </source>
</evidence>
<feature type="domain" description="Tc1-like transposase DDE" evidence="1">
    <location>
        <begin position="23"/>
        <end position="109"/>
    </location>
</feature>
<dbReference type="InterPro" id="IPR038717">
    <property type="entry name" value="Tc1-like_DDE_dom"/>
</dbReference>
<gene>
    <name evidence="2" type="primary">SETMAR</name>
    <name evidence="2" type="ORF">EVAR_10866_1</name>
</gene>
<keyword evidence="2" id="KW-0489">Methyltransferase</keyword>
<dbReference type="GO" id="GO:0032259">
    <property type="term" value="P:methylation"/>
    <property type="evidence" value="ECO:0007669"/>
    <property type="project" value="UniProtKB-KW"/>
</dbReference>
<name>A0A4C1US56_EUMVA</name>
<dbReference type="GO" id="GO:0003676">
    <property type="term" value="F:nucleic acid binding"/>
    <property type="evidence" value="ECO:0007669"/>
    <property type="project" value="InterPro"/>
</dbReference>
<dbReference type="PANTHER" id="PTHR46060:SF1">
    <property type="entry name" value="MARINER MOS1 TRANSPOSASE-LIKE PROTEIN"/>
    <property type="match status" value="1"/>
</dbReference>
<reference evidence="2 3" key="1">
    <citation type="journal article" date="2019" name="Commun. Biol.">
        <title>The bagworm genome reveals a unique fibroin gene that provides high tensile strength.</title>
        <authorList>
            <person name="Kono N."/>
            <person name="Nakamura H."/>
            <person name="Ohtoshi R."/>
            <person name="Tomita M."/>
            <person name="Numata K."/>
            <person name="Arakawa K."/>
        </authorList>
    </citation>
    <scope>NUCLEOTIDE SEQUENCE [LARGE SCALE GENOMIC DNA]</scope>
</reference>
<dbReference type="InterPro" id="IPR052709">
    <property type="entry name" value="Transposase-MT_Hybrid"/>
</dbReference>
<dbReference type="OrthoDB" id="10017160at2759"/>
<sequence length="156" mass="18317">MVACFFFHINRHVDTVPLENRKTVKSERYTTICLPEVFEEIRKNNRQRKIILHHDSAGYHTSTETIRFLEDQKIELTDHPPYSPVLAPNDFYLFPRVKSKLRGQRFASHEEAFDACKVHALGIPQSEWKKLYKNCFQHMQSASIIVANILRSNKSM</sequence>
<dbReference type="GO" id="GO:0008168">
    <property type="term" value="F:methyltransferase activity"/>
    <property type="evidence" value="ECO:0007669"/>
    <property type="project" value="UniProtKB-KW"/>
</dbReference>
<organism evidence="2 3">
    <name type="scientific">Eumeta variegata</name>
    <name type="common">Bagworm moth</name>
    <name type="synonym">Eumeta japonica</name>
    <dbReference type="NCBI Taxonomy" id="151549"/>
    <lineage>
        <taxon>Eukaryota</taxon>
        <taxon>Metazoa</taxon>
        <taxon>Ecdysozoa</taxon>
        <taxon>Arthropoda</taxon>
        <taxon>Hexapoda</taxon>
        <taxon>Insecta</taxon>
        <taxon>Pterygota</taxon>
        <taxon>Neoptera</taxon>
        <taxon>Endopterygota</taxon>
        <taxon>Lepidoptera</taxon>
        <taxon>Glossata</taxon>
        <taxon>Ditrysia</taxon>
        <taxon>Tineoidea</taxon>
        <taxon>Psychidae</taxon>
        <taxon>Oiketicinae</taxon>
        <taxon>Eumeta</taxon>
    </lineage>
</organism>
<dbReference type="AlphaFoldDB" id="A0A4C1US56"/>
<dbReference type="Gene3D" id="3.30.420.10">
    <property type="entry name" value="Ribonuclease H-like superfamily/Ribonuclease H"/>
    <property type="match status" value="1"/>
</dbReference>
<dbReference type="Pfam" id="PF13358">
    <property type="entry name" value="DDE_3"/>
    <property type="match status" value="1"/>
</dbReference>
<dbReference type="STRING" id="151549.A0A4C1US56"/>
<comment type="caution">
    <text evidence="2">The sequence shown here is derived from an EMBL/GenBank/DDBJ whole genome shotgun (WGS) entry which is preliminary data.</text>
</comment>
<keyword evidence="2" id="KW-0808">Transferase</keyword>
<dbReference type="EMBL" id="BGZK01000215">
    <property type="protein sequence ID" value="GBP29050.1"/>
    <property type="molecule type" value="Genomic_DNA"/>
</dbReference>
<proteinExistence type="predicted"/>
<dbReference type="PANTHER" id="PTHR46060">
    <property type="entry name" value="MARINER MOS1 TRANSPOSASE-LIKE PROTEIN"/>
    <property type="match status" value="1"/>
</dbReference>
<dbReference type="Proteomes" id="UP000299102">
    <property type="component" value="Unassembled WGS sequence"/>
</dbReference>
<evidence type="ECO:0000313" key="3">
    <source>
        <dbReference type="Proteomes" id="UP000299102"/>
    </source>
</evidence>